<dbReference type="Proteomes" id="UP000887575">
    <property type="component" value="Unassembled WGS sequence"/>
</dbReference>
<dbReference type="InterPro" id="IPR011009">
    <property type="entry name" value="Kinase-like_dom_sf"/>
</dbReference>
<accession>A0AAF3ETU6</accession>
<dbReference type="AlphaFoldDB" id="A0AAF3ETU6"/>
<keyword evidence="2" id="KW-1185">Reference proteome</keyword>
<sequence length="505" mass="58931">MSENLQVKCVGQGGYGVVMLLKSYHPHSGQPVGTFGYMAPEVLNKLVVDEENEHKCDVFGAGIVLLELIERKPLPQIDTPLRVHHDFKELVQLVENCTTVDYKIRAAPSEALKIVNLLKKKTIDFESVPERRIAQKLLVKPIGLNGTHEEALVYDYSNSSLDHIPTITFDFKSDEKAEAKIENCPGEKAVNSLLASQQQNQLAEWLQKLEVDNACFGFAFFVMRECQRSNLTNQDISKLIEMAIKNIEELEKIFSRRLYFTVFYVESSRLEWFDTEPYYHIYMRRDLTHFVDNETIKDSNGNPMYKIPIDIEAVRRSLYDHREILRRFMHRPRTEHVSMHYLLDTLEDQAKEQIPIDQLFRCSYNGNKEEDEDNNFLILHPRTLTSCTVVTHDLLIERVNYTPYSLIYLKGYVNVHFSELKALLESMISLFDFEHYSHEIDEVNTAEMREEFEELRGFQNYKSTMKEVIKKFWDNMDLKLAPSMQELEAIEVIVPEISLFPAEYL</sequence>
<dbReference type="SUPFAM" id="SSF56112">
    <property type="entry name" value="Protein kinase-like (PK-like)"/>
    <property type="match status" value="1"/>
</dbReference>
<dbReference type="GO" id="GO:0005524">
    <property type="term" value="F:ATP binding"/>
    <property type="evidence" value="ECO:0007669"/>
    <property type="project" value="InterPro"/>
</dbReference>
<dbReference type="GO" id="GO:0004672">
    <property type="term" value="F:protein kinase activity"/>
    <property type="evidence" value="ECO:0007669"/>
    <property type="project" value="InterPro"/>
</dbReference>
<reference evidence="3" key="1">
    <citation type="submission" date="2024-02" db="UniProtKB">
        <authorList>
            <consortium name="WormBaseParasite"/>
        </authorList>
    </citation>
    <scope>IDENTIFICATION</scope>
</reference>
<evidence type="ECO:0000313" key="2">
    <source>
        <dbReference type="Proteomes" id="UP000887575"/>
    </source>
</evidence>
<dbReference type="WBParaSite" id="MBELARI_LOCUS17026">
    <property type="protein sequence ID" value="MBELARI_LOCUS17026"/>
    <property type="gene ID" value="MBELARI_LOCUS17026"/>
</dbReference>
<proteinExistence type="predicted"/>
<evidence type="ECO:0000313" key="3">
    <source>
        <dbReference type="WBParaSite" id="MBELARI_LOCUS17026"/>
    </source>
</evidence>
<name>A0AAF3ETU6_9BILA</name>
<dbReference type="Pfam" id="PF00069">
    <property type="entry name" value="Pkinase"/>
    <property type="match status" value="1"/>
</dbReference>
<protein>
    <recommendedName>
        <fullName evidence="1">Protein kinase domain-containing protein</fullName>
    </recommendedName>
</protein>
<organism evidence="2 3">
    <name type="scientific">Mesorhabditis belari</name>
    <dbReference type="NCBI Taxonomy" id="2138241"/>
    <lineage>
        <taxon>Eukaryota</taxon>
        <taxon>Metazoa</taxon>
        <taxon>Ecdysozoa</taxon>
        <taxon>Nematoda</taxon>
        <taxon>Chromadorea</taxon>
        <taxon>Rhabditida</taxon>
        <taxon>Rhabditina</taxon>
        <taxon>Rhabditomorpha</taxon>
        <taxon>Rhabditoidea</taxon>
        <taxon>Rhabditidae</taxon>
        <taxon>Mesorhabditinae</taxon>
        <taxon>Mesorhabditis</taxon>
    </lineage>
</organism>
<dbReference type="Gene3D" id="1.10.510.10">
    <property type="entry name" value="Transferase(Phosphotransferase) domain 1"/>
    <property type="match status" value="1"/>
</dbReference>
<feature type="domain" description="Protein kinase" evidence="1">
    <location>
        <begin position="1"/>
        <end position="151"/>
    </location>
</feature>
<evidence type="ECO:0000259" key="1">
    <source>
        <dbReference type="PROSITE" id="PS50011"/>
    </source>
</evidence>
<dbReference type="PROSITE" id="PS50011">
    <property type="entry name" value="PROTEIN_KINASE_DOM"/>
    <property type="match status" value="1"/>
</dbReference>
<dbReference type="InterPro" id="IPR000719">
    <property type="entry name" value="Prot_kinase_dom"/>
</dbReference>